<dbReference type="RefSeq" id="WP_092449325.1">
    <property type="nucleotide sequence ID" value="NZ_BKAC01000005.1"/>
</dbReference>
<evidence type="ECO:0000313" key="3">
    <source>
        <dbReference type="EMBL" id="SFH49291.1"/>
    </source>
</evidence>
<evidence type="ECO:0000259" key="2">
    <source>
        <dbReference type="PROSITE" id="PS51708"/>
    </source>
</evidence>
<proteinExistence type="predicted"/>
<feature type="domain" description="CHAD" evidence="2">
    <location>
        <begin position="225"/>
        <end position="510"/>
    </location>
</feature>
<reference evidence="3 5" key="1">
    <citation type="submission" date="2016-10" db="EMBL/GenBank/DDBJ databases">
        <authorList>
            <person name="Varghese N."/>
            <person name="Submissions S."/>
        </authorList>
    </citation>
    <scope>NUCLEOTIDE SEQUENCE [LARGE SCALE GENOMIC DNA]</scope>
    <source>
        <strain evidence="3 5">GMCC 1.11211</strain>
    </source>
</reference>
<dbReference type="EMBL" id="SOFE01000008">
    <property type="protein sequence ID" value="TFB86582.1"/>
    <property type="molecule type" value="Genomic_DNA"/>
</dbReference>
<dbReference type="SMART" id="SM01118">
    <property type="entry name" value="CYTH"/>
    <property type="match status" value="1"/>
</dbReference>
<evidence type="ECO:0000313" key="4">
    <source>
        <dbReference type="EMBL" id="TFB86582.1"/>
    </source>
</evidence>
<dbReference type="Gene3D" id="2.40.320.10">
    <property type="entry name" value="Hypothetical Protein Pfu-838710-001"/>
    <property type="match status" value="1"/>
</dbReference>
<keyword evidence="5" id="KW-1185">Reference proteome</keyword>
<dbReference type="PANTHER" id="PTHR39339:SF1">
    <property type="entry name" value="CHAD DOMAIN-CONTAINING PROTEIN"/>
    <property type="match status" value="1"/>
</dbReference>
<dbReference type="Proteomes" id="UP000297963">
    <property type="component" value="Unassembled WGS sequence"/>
</dbReference>
<gene>
    <name evidence="4" type="ORF">E3O11_04690</name>
    <name evidence="3" type="ORF">SAMN05216274_106154</name>
</gene>
<protein>
    <submittedName>
        <fullName evidence="3 4">CHAD domain-containing protein</fullName>
    </submittedName>
</protein>
<dbReference type="AlphaFoldDB" id="A0A1I3AJ03"/>
<accession>A0A1I3AJ03</accession>
<dbReference type="InterPro" id="IPR023577">
    <property type="entry name" value="CYTH_domain"/>
</dbReference>
<dbReference type="CDD" id="cd07374">
    <property type="entry name" value="CYTH-like_Pase"/>
    <property type="match status" value="1"/>
</dbReference>
<dbReference type="Pfam" id="PF01928">
    <property type="entry name" value="CYTH"/>
    <property type="match status" value="1"/>
</dbReference>
<feature type="domain" description="CYTH" evidence="1">
    <location>
        <begin position="6"/>
        <end position="213"/>
    </location>
</feature>
<evidence type="ECO:0000313" key="5">
    <source>
        <dbReference type="Proteomes" id="UP000199681"/>
    </source>
</evidence>
<organism evidence="4 6">
    <name type="scientific">Cryobacterium levicorallinum</name>
    <dbReference type="NCBI Taxonomy" id="995038"/>
    <lineage>
        <taxon>Bacteria</taxon>
        <taxon>Bacillati</taxon>
        <taxon>Actinomycetota</taxon>
        <taxon>Actinomycetes</taxon>
        <taxon>Micrococcales</taxon>
        <taxon>Microbacteriaceae</taxon>
        <taxon>Cryobacterium</taxon>
    </lineage>
</organism>
<dbReference type="SMART" id="SM00880">
    <property type="entry name" value="CHAD"/>
    <property type="match status" value="1"/>
</dbReference>
<name>A0A1I3AJ03_9MICO</name>
<dbReference type="PANTHER" id="PTHR39339">
    <property type="entry name" value="SLR1444 PROTEIN"/>
    <property type="match status" value="1"/>
</dbReference>
<evidence type="ECO:0000259" key="1">
    <source>
        <dbReference type="PROSITE" id="PS51707"/>
    </source>
</evidence>
<dbReference type="SUPFAM" id="SSF55154">
    <property type="entry name" value="CYTH-like phosphatases"/>
    <property type="match status" value="1"/>
</dbReference>
<dbReference type="STRING" id="995038.SAMN05216274_106154"/>
<dbReference type="InterPro" id="IPR038186">
    <property type="entry name" value="CHAD_dom_sf"/>
</dbReference>
<sequence length="510" mass="56538">MDTNGGIETELKFDVDETALLPRLYDLPGVQTVAAPVTHDLQAVYFDTADLVLTAQHVTLRRRTGGDDAGWHLKLPLDAGRRREIHAPLGKHVLVFNGHSEADAVPESLAQLVRFHVRDSPLVPVARLNTERVVHTLIGLGGETLAVLCDDHVQAERLTPDPATTAWREWELELIDGPDDLLDAGKSMLAASGIHLSLHASKLARALGDRFPERPDAAPRRPRSSGWAGDVLVLNLHEQYEVLRAQDPQVRQATAGSVHALRVATRRLRSVLATYHSLLDATVVPHLRSELAWLGAVLGGSRDEEVIQRRLTGHLDREPEGLLLGPIRERLGSRADTDTDAAHHALLTALNSHRYFRLLDALAALVTSPPFTAVARQEARTVVPALINKEWKKLRRAVRTATKTVPGAERDLALHEVRKRAKRLRYAAETAHPLSRKRAATVSAFAQKLQTILGNQHDSVIARERLLKRGAVDAYLRGENTFSYGRLHALEQQKAAVAESKFWQEWKNRP</sequence>
<dbReference type="InterPro" id="IPR033469">
    <property type="entry name" value="CYTH-like_dom_sf"/>
</dbReference>
<dbReference type="Proteomes" id="UP000199681">
    <property type="component" value="Unassembled WGS sequence"/>
</dbReference>
<evidence type="ECO:0000313" key="6">
    <source>
        <dbReference type="Proteomes" id="UP000297963"/>
    </source>
</evidence>
<dbReference type="PROSITE" id="PS51708">
    <property type="entry name" value="CHAD"/>
    <property type="match status" value="1"/>
</dbReference>
<dbReference type="Pfam" id="PF05235">
    <property type="entry name" value="CHAD"/>
    <property type="match status" value="1"/>
</dbReference>
<dbReference type="PROSITE" id="PS51707">
    <property type="entry name" value="CYTH"/>
    <property type="match status" value="1"/>
</dbReference>
<comment type="caution">
    <text evidence="4">The sequence shown here is derived from an EMBL/GenBank/DDBJ whole genome shotgun (WGS) entry which is preliminary data.</text>
</comment>
<reference evidence="4 6" key="2">
    <citation type="submission" date="2019-03" db="EMBL/GenBank/DDBJ databases">
        <title>Genomics of glacier-inhabiting Cryobacterium strains.</title>
        <authorList>
            <person name="Liu Q."/>
            <person name="Xin Y.-H."/>
        </authorList>
    </citation>
    <scope>NUCLEOTIDE SEQUENCE [LARGE SCALE GENOMIC DNA]</scope>
    <source>
        <strain evidence="4 6">Hh34</strain>
    </source>
</reference>
<dbReference type="EMBL" id="FOPW01000006">
    <property type="protein sequence ID" value="SFH49291.1"/>
    <property type="molecule type" value="Genomic_DNA"/>
</dbReference>
<dbReference type="Gene3D" id="1.40.20.10">
    <property type="entry name" value="CHAD domain"/>
    <property type="match status" value="1"/>
</dbReference>
<dbReference type="InterPro" id="IPR007899">
    <property type="entry name" value="CHAD_dom"/>
</dbReference>